<gene>
    <name evidence="11" type="ORF">B0A50_07709</name>
</gene>
<keyword evidence="9" id="KW-0325">Glycoprotein</keyword>
<dbReference type="Pfam" id="PF00378">
    <property type="entry name" value="ECH_1"/>
    <property type="match status" value="1"/>
</dbReference>
<evidence type="ECO:0000256" key="1">
    <source>
        <dbReference type="ARBA" id="ARBA00001452"/>
    </source>
</evidence>
<proteinExistence type="inferred from homology"/>
<dbReference type="GO" id="GO:0016052">
    <property type="term" value="P:carbohydrate catabolic process"/>
    <property type="evidence" value="ECO:0007669"/>
    <property type="project" value="InterPro"/>
</dbReference>
<dbReference type="GO" id="GO:0009272">
    <property type="term" value="P:fungal-type cell wall biogenesis"/>
    <property type="evidence" value="ECO:0007669"/>
    <property type="project" value="TreeGrafter"/>
</dbReference>
<comment type="catalytic activity">
    <reaction evidence="1">
        <text>Random hydrolysis of (1-&gt;6)-alpha-D-mannosidic linkages in unbranched (1-&gt;6)-mannans.</text>
        <dbReference type="EC" id="3.2.1.101"/>
    </reaction>
</comment>
<evidence type="ECO:0000313" key="12">
    <source>
        <dbReference type="Proteomes" id="UP000308549"/>
    </source>
</evidence>
<dbReference type="InterPro" id="IPR005198">
    <property type="entry name" value="Glyco_hydro_76"/>
</dbReference>
<keyword evidence="12" id="KW-1185">Reference proteome</keyword>
<keyword evidence="8" id="KW-0472">Membrane</keyword>
<evidence type="ECO:0000256" key="8">
    <source>
        <dbReference type="ARBA" id="ARBA00023136"/>
    </source>
</evidence>
<dbReference type="SUPFAM" id="SSF52096">
    <property type="entry name" value="ClpP/crotonase"/>
    <property type="match status" value="1"/>
</dbReference>
<dbReference type="CDD" id="cd06558">
    <property type="entry name" value="crotonase-like"/>
    <property type="match status" value="1"/>
</dbReference>
<dbReference type="Pfam" id="PF03663">
    <property type="entry name" value="Glyco_hydro_76"/>
    <property type="match status" value="1"/>
</dbReference>
<dbReference type="InterPro" id="IPR001753">
    <property type="entry name" value="Enoyl-CoA_hydra/iso"/>
</dbReference>
<accession>A0A4U0TMH5</accession>
<keyword evidence="6" id="KW-0378">Hydrolase</keyword>
<dbReference type="Gene3D" id="1.50.10.20">
    <property type="match status" value="1"/>
</dbReference>
<dbReference type="EC" id="3.2.1.101" evidence="4"/>
<comment type="caution">
    <text evidence="11">The sequence shown here is derived from an EMBL/GenBank/DDBJ whole genome shotgun (WGS) entry which is preliminary data.</text>
</comment>
<organism evidence="11 12">
    <name type="scientific">Salinomyces thailandicus</name>
    <dbReference type="NCBI Taxonomy" id="706561"/>
    <lineage>
        <taxon>Eukaryota</taxon>
        <taxon>Fungi</taxon>
        <taxon>Dikarya</taxon>
        <taxon>Ascomycota</taxon>
        <taxon>Pezizomycotina</taxon>
        <taxon>Dothideomycetes</taxon>
        <taxon>Dothideomycetidae</taxon>
        <taxon>Mycosphaerellales</taxon>
        <taxon>Teratosphaeriaceae</taxon>
        <taxon>Salinomyces</taxon>
    </lineage>
</organism>
<keyword evidence="5" id="KW-0732">Signal</keyword>
<evidence type="ECO:0000256" key="10">
    <source>
        <dbReference type="ARBA" id="ARBA00023295"/>
    </source>
</evidence>
<dbReference type="FunFam" id="1.50.10.20:FF:000006">
    <property type="entry name" value="Mannan endo-1,6-alpha-mannosidase"/>
    <property type="match status" value="1"/>
</dbReference>
<keyword evidence="10" id="KW-0326">Glycosidase</keyword>
<dbReference type="Proteomes" id="UP000308549">
    <property type="component" value="Unassembled WGS sequence"/>
</dbReference>
<dbReference type="SUPFAM" id="SSF48208">
    <property type="entry name" value="Six-hairpin glycosidases"/>
    <property type="match status" value="1"/>
</dbReference>
<evidence type="ECO:0000256" key="2">
    <source>
        <dbReference type="ARBA" id="ARBA00004308"/>
    </source>
</evidence>
<dbReference type="GO" id="GO:0012505">
    <property type="term" value="C:endomembrane system"/>
    <property type="evidence" value="ECO:0007669"/>
    <property type="project" value="UniProtKB-SubCell"/>
</dbReference>
<comment type="similarity">
    <text evidence="3">Belongs to the glycosyl hydrolase 76 family.</text>
</comment>
<dbReference type="PANTHER" id="PTHR12145:SF36">
    <property type="entry name" value="MANNAN ENDO-1,6-ALPHA-MANNOSIDASE DCW1"/>
    <property type="match status" value="1"/>
</dbReference>
<evidence type="ECO:0000256" key="4">
    <source>
        <dbReference type="ARBA" id="ARBA00012350"/>
    </source>
</evidence>
<dbReference type="GO" id="GO:0008496">
    <property type="term" value="F:mannan endo-1,6-alpha-mannosidase activity"/>
    <property type="evidence" value="ECO:0007669"/>
    <property type="project" value="UniProtKB-EC"/>
</dbReference>
<dbReference type="AlphaFoldDB" id="A0A4U0TMH5"/>
<evidence type="ECO:0000256" key="6">
    <source>
        <dbReference type="ARBA" id="ARBA00022801"/>
    </source>
</evidence>
<sequence>MKLGVTLTAAAAGLPVARSLQLNVNSTDSIQHSASTLAYGVMDYYTNNQSTTPPTDVGTLPPPSYWWEAAAVWAGLIDFWNYTNDTRYIPTVQEALMAQTGPDNNYMPPAYFYTLGNDDQTFWALACLTAIECGFPVPEGNSSSVYLDLAVAVWNTQVYRWDTTSCNGGLKWQVFESRSGYNYKNSISNGGFFQMSARLARYTGNQTYLDWAEKSWNWMRDVDLISSDYLVFDGTNDLINCSEVDHTVWSYNPAMLLYGTALLYNYTNGSESEMWQDRTTGLVSACADRFFTPFDNATNIMYETACEPKNNCNNDQYSFKAYLARWMSKASIVAPYISDAVSMLLKPSAEAAAGACSGGADGVTCGQKWYIGGYDGSYGIGQELSALETVQSLLLLDGEVRVNRRYPLTERQVRVRVEDLGTDLAEAMGQDGKLVCTTPKDRVYLITFTSPPDNRLLTPFCQAIILALDILETRHAPGVVITTSGISKFYSNGLDLDHASFTPGFFPDTLYALWRRVLTFPMPTIALLNGHAFAGALMLAMMHDHRIMNPHKGYVCLNEVELGVPLRPPMSSIFREKVSPQCYRRVVLEAYRFKALEALKEGIVDSLGGLEEALTYVDELKLVQKAQKGMSGKFVYGDLKREMYRETIGYLENFGAEDGREYAIQARKKRDHDVAERKVKDWEVKAKL</sequence>
<comment type="subcellular location">
    <subcellularLocation>
        <location evidence="2">Endomembrane system</location>
    </subcellularLocation>
</comment>
<dbReference type="PANTHER" id="PTHR12145">
    <property type="entry name" value="MANNAN ENDO-1,6-ALPHA-MANNOSIDASE DCW1"/>
    <property type="match status" value="1"/>
</dbReference>
<protein>
    <recommendedName>
        <fullName evidence="4">mannan endo-1,6-alpha-mannosidase</fullName>
        <ecNumber evidence="4">3.2.1.101</ecNumber>
    </recommendedName>
</protein>
<evidence type="ECO:0000256" key="3">
    <source>
        <dbReference type="ARBA" id="ARBA00009699"/>
    </source>
</evidence>
<evidence type="ECO:0000256" key="9">
    <source>
        <dbReference type="ARBA" id="ARBA00023180"/>
    </source>
</evidence>
<name>A0A4U0TMH5_9PEZI</name>
<dbReference type="Gene3D" id="3.90.226.10">
    <property type="entry name" value="2-enoyl-CoA Hydratase, Chain A, domain 1"/>
    <property type="match status" value="1"/>
</dbReference>
<dbReference type="EMBL" id="NAJL01000063">
    <property type="protein sequence ID" value="TKA22966.1"/>
    <property type="molecule type" value="Genomic_DNA"/>
</dbReference>
<evidence type="ECO:0000256" key="5">
    <source>
        <dbReference type="ARBA" id="ARBA00022729"/>
    </source>
</evidence>
<dbReference type="InterPro" id="IPR029045">
    <property type="entry name" value="ClpP/crotonase-like_dom_sf"/>
</dbReference>
<evidence type="ECO:0000256" key="7">
    <source>
        <dbReference type="ARBA" id="ARBA00023026"/>
    </source>
</evidence>
<keyword evidence="7" id="KW-0843">Virulence</keyword>
<dbReference type="OrthoDB" id="4187847at2759"/>
<dbReference type="InterPro" id="IPR008928">
    <property type="entry name" value="6-hairpin_glycosidase_sf"/>
</dbReference>
<reference evidence="11 12" key="1">
    <citation type="submission" date="2017-03" db="EMBL/GenBank/DDBJ databases">
        <title>Genomes of endolithic fungi from Antarctica.</title>
        <authorList>
            <person name="Coleine C."/>
            <person name="Masonjones S."/>
            <person name="Stajich J.E."/>
        </authorList>
    </citation>
    <scope>NUCLEOTIDE SEQUENCE [LARGE SCALE GENOMIC DNA]</scope>
    <source>
        <strain evidence="11 12">CCFEE 6315</strain>
    </source>
</reference>
<evidence type="ECO:0000313" key="11">
    <source>
        <dbReference type="EMBL" id="TKA22966.1"/>
    </source>
</evidence>
<dbReference type="InterPro" id="IPR014480">
    <property type="entry name" value="Mannan-1_6-alpha_mannosidase"/>
</dbReference>